<dbReference type="SUPFAM" id="SSF46785">
    <property type="entry name" value="Winged helix' DNA-binding domain"/>
    <property type="match status" value="1"/>
</dbReference>
<dbReference type="RefSeq" id="WP_089313094.1">
    <property type="nucleotide sequence ID" value="NZ_FZNP01000007.1"/>
</dbReference>
<dbReference type="PANTHER" id="PTHR42756:SF1">
    <property type="entry name" value="TRANSCRIPTIONAL REPRESSOR OF EMRAB OPERON"/>
    <property type="match status" value="1"/>
</dbReference>
<dbReference type="Proteomes" id="UP000198420">
    <property type="component" value="Unassembled WGS sequence"/>
</dbReference>
<feature type="domain" description="HTH marR-type" evidence="4">
    <location>
        <begin position="20"/>
        <end position="158"/>
    </location>
</feature>
<dbReference type="GO" id="GO:0003677">
    <property type="term" value="F:DNA binding"/>
    <property type="evidence" value="ECO:0007669"/>
    <property type="project" value="UniProtKB-KW"/>
</dbReference>
<dbReference type="PRINTS" id="PR00598">
    <property type="entry name" value="HTHMARR"/>
</dbReference>
<evidence type="ECO:0000259" key="4">
    <source>
        <dbReference type="PROSITE" id="PS50995"/>
    </source>
</evidence>
<keyword evidence="1" id="KW-0805">Transcription regulation</keyword>
<reference evidence="6" key="1">
    <citation type="submission" date="2017-06" db="EMBL/GenBank/DDBJ databases">
        <authorList>
            <person name="Varghese N."/>
            <person name="Submissions S."/>
        </authorList>
    </citation>
    <scope>NUCLEOTIDE SEQUENCE [LARGE SCALE GENOMIC DNA]</scope>
    <source>
        <strain evidence="6">DSM 44485</strain>
    </source>
</reference>
<evidence type="ECO:0000313" key="5">
    <source>
        <dbReference type="EMBL" id="SNR79665.1"/>
    </source>
</evidence>
<evidence type="ECO:0000256" key="1">
    <source>
        <dbReference type="ARBA" id="ARBA00023015"/>
    </source>
</evidence>
<organism evidence="5 6">
    <name type="scientific">Actinomadura mexicana</name>
    <dbReference type="NCBI Taxonomy" id="134959"/>
    <lineage>
        <taxon>Bacteria</taxon>
        <taxon>Bacillati</taxon>
        <taxon>Actinomycetota</taxon>
        <taxon>Actinomycetes</taxon>
        <taxon>Streptosporangiales</taxon>
        <taxon>Thermomonosporaceae</taxon>
        <taxon>Actinomadura</taxon>
    </lineage>
</organism>
<proteinExistence type="predicted"/>
<keyword evidence="2 5" id="KW-0238">DNA-binding</keyword>
<dbReference type="Gene3D" id="1.10.10.10">
    <property type="entry name" value="Winged helix-like DNA-binding domain superfamily/Winged helix DNA-binding domain"/>
    <property type="match status" value="1"/>
</dbReference>
<dbReference type="OrthoDB" id="3237509at2"/>
<evidence type="ECO:0000313" key="6">
    <source>
        <dbReference type="Proteomes" id="UP000198420"/>
    </source>
</evidence>
<protein>
    <submittedName>
        <fullName evidence="5">DNA-binding transcriptional regulator, MarR family</fullName>
    </submittedName>
</protein>
<dbReference type="InterPro" id="IPR036390">
    <property type="entry name" value="WH_DNA-bd_sf"/>
</dbReference>
<dbReference type="PROSITE" id="PS50995">
    <property type="entry name" value="HTH_MARR_2"/>
    <property type="match status" value="1"/>
</dbReference>
<dbReference type="InterPro" id="IPR000835">
    <property type="entry name" value="HTH_MarR-typ"/>
</dbReference>
<keyword evidence="6" id="KW-1185">Reference proteome</keyword>
<evidence type="ECO:0000256" key="3">
    <source>
        <dbReference type="ARBA" id="ARBA00023163"/>
    </source>
</evidence>
<dbReference type="AlphaFoldDB" id="A0A238Z842"/>
<dbReference type="GO" id="GO:0003700">
    <property type="term" value="F:DNA-binding transcription factor activity"/>
    <property type="evidence" value="ECO:0007669"/>
    <property type="project" value="InterPro"/>
</dbReference>
<accession>A0A238Z842</accession>
<dbReference type="Pfam" id="PF12802">
    <property type="entry name" value="MarR_2"/>
    <property type="match status" value="1"/>
</dbReference>
<dbReference type="PANTHER" id="PTHR42756">
    <property type="entry name" value="TRANSCRIPTIONAL REGULATOR, MARR"/>
    <property type="match status" value="1"/>
</dbReference>
<gene>
    <name evidence="5" type="ORF">SAMN06265355_10747</name>
</gene>
<sequence length="172" mass="18651">MADAVDAILAQWGRERPDLDVSAMGVVGRISRAQSLLGRELKEFFAARGLESWEFDVLATLRRHGAPYELTAGALLRAAMVTSGAITNRIDRMEAKGLVERVRDTGDRRSVRIRLAPRGLEIVDELVGLHVANEERLLAALSPAERGRLAAALRTLLESLGDTSLGSPPDEG</sequence>
<dbReference type="EMBL" id="FZNP01000007">
    <property type="protein sequence ID" value="SNR79665.1"/>
    <property type="molecule type" value="Genomic_DNA"/>
</dbReference>
<dbReference type="InterPro" id="IPR036388">
    <property type="entry name" value="WH-like_DNA-bd_sf"/>
</dbReference>
<dbReference type="SMART" id="SM00347">
    <property type="entry name" value="HTH_MARR"/>
    <property type="match status" value="1"/>
</dbReference>
<evidence type="ECO:0000256" key="2">
    <source>
        <dbReference type="ARBA" id="ARBA00023125"/>
    </source>
</evidence>
<keyword evidence="3" id="KW-0804">Transcription</keyword>
<name>A0A238Z842_9ACTN</name>